<organism evidence="3 4">
    <name type="scientific">Cymbomonas tetramitiformis</name>
    <dbReference type="NCBI Taxonomy" id="36881"/>
    <lineage>
        <taxon>Eukaryota</taxon>
        <taxon>Viridiplantae</taxon>
        <taxon>Chlorophyta</taxon>
        <taxon>Pyramimonadophyceae</taxon>
        <taxon>Pyramimonadales</taxon>
        <taxon>Pyramimonadaceae</taxon>
        <taxon>Cymbomonas</taxon>
    </lineage>
</organism>
<name>A0AAE0KV85_9CHLO</name>
<dbReference type="Pfam" id="PF00415">
    <property type="entry name" value="RCC1"/>
    <property type="match status" value="1"/>
</dbReference>
<accession>A0AAE0KV85</accession>
<comment type="caution">
    <text evidence="3">The sequence shown here is derived from an EMBL/GenBank/DDBJ whole genome shotgun (WGS) entry which is preliminary data.</text>
</comment>
<feature type="repeat" description="RCC1" evidence="1">
    <location>
        <begin position="57"/>
        <end position="115"/>
    </location>
</feature>
<dbReference type="EMBL" id="LGRX02016693">
    <property type="protein sequence ID" value="KAK3261754.1"/>
    <property type="molecule type" value="Genomic_DNA"/>
</dbReference>
<dbReference type="Gene3D" id="2.130.10.30">
    <property type="entry name" value="Regulator of chromosome condensation 1/beta-lactamase-inhibitor protein II"/>
    <property type="match status" value="1"/>
</dbReference>
<dbReference type="InterPro" id="IPR009091">
    <property type="entry name" value="RCC1/BLIP-II"/>
</dbReference>
<dbReference type="PROSITE" id="PS50012">
    <property type="entry name" value="RCC1_3"/>
    <property type="match status" value="1"/>
</dbReference>
<dbReference type="Proteomes" id="UP001190700">
    <property type="component" value="Unassembled WGS sequence"/>
</dbReference>
<proteinExistence type="predicted"/>
<dbReference type="SUPFAM" id="SSF50985">
    <property type="entry name" value="RCC1/BLIP-II"/>
    <property type="match status" value="1"/>
</dbReference>
<evidence type="ECO:0000256" key="1">
    <source>
        <dbReference type="PROSITE-ProRule" id="PRU00235"/>
    </source>
</evidence>
<sequence>MVAAMGGCAEDGTVRAAVLHPGGSGETAAQVHGLLTGEPAIGVAAGEHFSIVAAKSGAVYGWGDAASGQMGEKQPRTDSPVRVPMPPPRGSASTDTVHAIKVAAGYQHAIAAVIIKSG</sequence>
<reference evidence="3 4" key="1">
    <citation type="journal article" date="2015" name="Genome Biol. Evol.">
        <title>Comparative Genomics of a Bacterivorous Green Alga Reveals Evolutionary Causalities and Consequences of Phago-Mixotrophic Mode of Nutrition.</title>
        <authorList>
            <person name="Burns J.A."/>
            <person name="Paasch A."/>
            <person name="Narechania A."/>
            <person name="Kim E."/>
        </authorList>
    </citation>
    <scope>NUCLEOTIDE SEQUENCE [LARGE SCALE GENOMIC DNA]</scope>
    <source>
        <strain evidence="3 4">PLY_AMNH</strain>
    </source>
</reference>
<keyword evidence="4" id="KW-1185">Reference proteome</keyword>
<dbReference type="InterPro" id="IPR000408">
    <property type="entry name" value="Reg_chr_condens"/>
</dbReference>
<feature type="region of interest" description="Disordered" evidence="2">
    <location>
        <begin position="66"/>
        <end position="94"/>
    </location>
</feature>
<evidence type="ECO:0000313" key="4">
    <source>
        <dbReference type="Proteomes" id="UP001190700"/>
    </source>
</evidence>
<gene>
    <name evidence="3" type="ORF">CYMTET_29352</name>
</gene>
<evidence type="ECO:0000313" key="3">
    <source>
        <dbReference type="EMBL" id="KAK3261754.1"/>
    </source>
</evidence>
<protein>
    <submittedName>
        <fullName evidence="3">Uncharacterized protein</fullName>
    </submittedName>
</protein>
<dbReference type="AlphaFoldDB" id="A0AAE0KV85"/>
<evidence type="ECO:0000256" key="2">
    <source>
        <dbReference type="SAM" id="MobiDB-lite"/>
    </source>
</evidence>